<dbReference type="VEuPathDB" id="AmoebaDB:NAEGRDRAFT_76802"/>
<dbReference type="InterPro" id="IPR036291">
    <property type="entry name" value="NAD(P)-bd_dom_sf"/>
</dbReference>
<evidence type="ECO:0000256" key="2">
    <source>
        <dbReference type="RuleBase" id="RU000363"/>
    </source>
</evidence>
<keyword evidence="4" id="KW-1185">Reference proteome</keyword>
<evidence type="ECO:0000256" key="1">
    <source>
        <dbReference type="ARBA" id="ARBA00023002"/>
    </source>
</evidence>
<dbReference type="PANTHER" id="PTHR43157:SF31">
    <property type="entry name" value="PHOSPHATIDYLINOSITOL-GLYCAN BIOSYNTHESIS CLASS F PROTEIN"/>
    <property type="match status" value="1"/>
</dbReference>
<gene>
    <name evidence="3" type="ORF">NAEGRDRAFT_76802</name>
</gene>
<sequence>MFQLNTHIIPFACSLIPLTVGIYFARKYFNGPTVSEKLLKSSDLTGKIVIVTGASAGGIGFETSKVLHRLGATVVLAVRNQLAGDKAKELIEKENGNSDKLIVMLIDLADLASVKKFTELFMSKFNQLDILINNAGIMSIYGTTKQGVELLFGSNHLGHFLLTHLLLNLLKKSKDGRIINLTSVSANSNLEFIEKYANFELESLIGDCKTSHPNNFALYRRSKLANILFSKKLSRELALDSSNLVQCYSNHPGTVKSNMGKHMPLLFRLCTKIFLFPILALVLKSTYQGAQTTIHLALSNKKDLKSGNYYADCQEKVGSI</sequence>
<dbReference type="OrthoDB" id="191139at2759"/>
<reference evidence="3 4" key="1">
    <citation type="journal article" date="2010" name="Cell">
        <title>The genome of Naegleria gruberi illuminates early eukaryotic versatility.</title>
        <authorList>
            <person name="Fritz-Laylin L.K."/>
            <person name="Prochnik S.E."/>
            <person name="Ginger M.L."/>
            <person name="Dacks J.B."/>
            <person name="Carpenter M.L."/>
            <person name="Field M.C."/>
            <person name="Kuo A."/>
            <person name="Paredez A."/>
            <person name="Chapman J."/>
            <person name="Pham J."/>
            <person name="Shu S."/>
            <person name="Neupane R."/>
            <person name="Cipriano M."/>
            <person name="Mancuso J."/>
            <person name="Tu H."/>
            <person name="Salamov A."/>
            <person name="Lindquist E."/>
            <person name="Shapiro H."/>
            <person name="Lucas S."/>
            <person name="Grigoriev I.V."/>
            <person name="Cande W.Z."/>
            <person name="Fulton C."/>
            <person name="Rokhsar D.S."/>
            <person name="Dawson S.C."/>
        </authorList>
    </citation>
    <scope>NUCLEOTIDE SEQUENCE [LARGE SCALE GENOMIC DNA]</scope>
    <source>
        <strain evidence="3 4">NEG-M</strain>
    </source>
</reference>
<dbReference type="GO" id="GO:0016491">
    <property type="term" value="F:oxidoreductase activity"/>
    <property type="evidence" value="ECO:0007669"/>
    <property type="project" value="UniProtKB-KW"/>
</dbReference>
<keyword evidence="1" id="KW-0560">Oxidoreductase</keyword>
<dbReference type="FunCoup" id="D2W5V8">
    <property type="interactions" value="121"/>
</dbReference>
<evidence type="ECO:0000313" key="4">
    <source>
        <dbReference type="Proteomes" id="UP000006671"/>
    </source>
</evidence>
<protein>
    <submittedName>
        <fullName evidence="3">Predicted protein</fullName>
    </submittedName>
</protein>
<name>D2W5V8_NAEGR</name>
<dbReference type="EMBL" id="GG739161">
    <property type="protein sequence ID" value="EFC35543.1"/>
    <property type="molecule type" value="Genomic_DNA"/>
</dbReference>
<dbReference type="STRING" id="5762.D2W5V8"/>
<comment type="similarity">
    <text evidence="2">Belongs to the short-chain dehydrogenases/reductases (SDR) family.</text>
</comment>
<dbReference type="eggNOG" id="KOG1208">
    <property type="taxonomic scope" value="Eukaryota"/>
</dbReference>
<dbReference type="InParanoid" id="D2W5V8"/>
<dbReference type="PRINTS" id="PR00081">
    <property type="entry name" value="GDHRDH"/>
</dbReference>
<dbReference type="OMA" id="APHIRRY"/>
<proteinExistence type="inferred from homology"/>
<dbReference type="KEGG" id="ngr:NAEGRDRAFT_76802"/>
<dbReference type="PRINTS" id="PR00080">
    <property type="entry name" value="SDRFAMILY"/>
</dbReference>
<dbReference type="GeneID" id="8859667"/>
<dbReference type="InterPro" id="IPR002347">
    <property type="entry name" value="SDR_fam"/>
</dbReference>
<dbReference type="AlphaFoldDB" id="D2W5V8"/>
<dbReference type="SUPFAM" id="SSF51735">
    <property type="entry name" value="NAD(P)-binding Rossmann-fold domains"/>
    <property type="match status" value="1"/>
</dbReference>
<accession>D2W5V8</accession>
<dbReference type="Proteomes" id="UP000006671">
    <property type="component" value="Unassembled WGS sequence"/>
</dbReference>
<dbReference type="Gene3D" id="3.40.50.720">
    <property type="entry name" value="NAD(P)-binding Rossmann-like Domain"/>
    <property type="match status" value="1"/>
</dbReference>
<dbReference type="Pfam" id="PF00106">
    <property type="entry name" value="adh_short"/>
    <property type="match status" value="1"/>
</dbReference>
<organism evidence="4">
    <name type="scientific">Naegleria gruberi</name>
    <name type="common">Amoeba</name>
    <dbReference type="NCBI Taxonomy" id="5762"/>
    <lineage>
        <taxon>Eukaryota</taxon>
        <taxon>Discoba</taxon>
        <taxon>Heterolobosea</taxon>
        <taxon>Tetramitia</taxon>
        <taxon>Eutetramitia</taxon>
        <taxon>Vahlkampfiidae</taxon>
        <taxon>Naegleria</taxon>
    </lineage>
</organism>
<evidence type="ECO:0000313" key="3">
    <source>
        <dbReference type="EMBL" id="EFC35543.1"/>
    </source>
</evidence>
<dbReference type="RefSeq" id="XP_002668287.1">
    <property type="nucleotide sequence ID" value="XM_002668241.1"/>
</dbReference>
<dbReference type="PANTHER" id="PTHR43157">
    <property type="entry name" value="PHOSPHATIDYLINOSITOL-GLYCAN BIOSYNTHESIS CLASS F PROTEIN-RELATED"/>
    <property type="match status" value="1"/>
</dbReference>